<gene>
    <name evidence="11" type="ORF">C0Q70_02243</name>
</gene>
<dbReference type="EMBL" id="PZQS01000001">
    <property type="protein sequence ID" value="PVD39608.1"/>
    <property type="molecule type" value="Genomic_DNA"/>
</dbReference>
<keyword evidence="4" id="KW-0808">Transferase</keyword>
<reference evidence="11 12" key="1">
    <citation type="submission" date="2018-04" db="EMBL/GenBank/DDBJ databases">
        <title>The genome of golden apple snail Pomacea canaliculata provides insight into stress tolerance and invasive adaptation.</title>
        <authorList>
            <person name="Liu C."/>
            <person name="Liu B."/>
            <person name="Ren Y."/>
            <person name="Zhang Y."/>
            <person name="Wang H."/>
            <person name="Li S."/>
            <person name="Jiang F."/>
            <person name="Yin L."/>
            <person name="Zhang G."/>
            <person name="Qian W."/>
            <person name="Fan W."/>
        </authorList>
    </citation>
    <scope>NUCLEOTIDE SEQUENCE [LARGE SCALE GENOMIC DNA]</scope>
    <source>
        <strain evidence="11">SZHN2017</strain>
        <tissue evidence="11">Muscle</tissue>
    </source>
</reference>
<evidence type="ECO:0000256" key="5">
    <source>
        <dbReference type="ARBA" id="ARBA00022692"/>
    </source>
</evidence>
<keyword evidence="9 10" id="KW-0472">Membrane</keyword>
<evidence type="ECO:0000256" key="8">
    <source>
        <dbReference type="ARBA" id="ARBA00023034"/>
    </source>
</evidence>
<name>A0A2T7Q1Q9_POMCA</name>
<organism evidence="11 12">
    <name type="scientific">Pomacea canaliculata</name>
    <name type="common">Golden apple snail</name>
    <dbReference type="NCBI Taxonomy" id="400727"/>
    <lineage>
        <taxon>Eukaryota</taxon>
        <taxon>Metazoa</taxon>
        <taxon>Spiralia</taxon>
        <taxon>Lophotrochozoa</taxon>
        <taxon>Mollusca</taxon>
        <taxon>Gastropoda</taxon>
        <taxon>Caenogastropoda</taxon>
        <taxon>Architaenioglossa</taxon>
        <taxon>Ampullarioidea</taxon>
        <taxon>Ampullariidae</taxon>
        <taxon>Pomacea</taxon>
    </lineage>
</organism>
<keyword evidence="7 10" id="KW-1133">Transmembrane helix</keyword>
<evidence type="ECO:0000256" key="6">
    <source>
        <dbReference type="ARBA" id="ARBA00022968"/>
    </source>
</evidence>
<dbReference type="Gene3D" id="3.90.550.50">
    <property type="match status" value="1"/>
</dbReference>
<dbReference type="PANTHER" id="PTHR11214:SF3">
    <property type="entry name" value="BETA-1,3-GALACTOSYLTRANSFERASE 6"/>
    <property type="match status" value="1"/>
</dbReference>
<keyword evidence="5 10" id="KW-0812">Transmembrane</keyword>
<dbReference type="AlphaFoldDB" id="A0A2T7Q1Q9"/>
<dbReference type="Proteomes" id="UP000245119">
    <property type="component" value="Linkage Group LG1"/>
</dbReference>
<keyword evidence="12" id="KW-1185">Reference proteome</keyword>
<comment type="subcellular location">
    <subcellularLocation>
        <location evidence="1 10">Golgi apparatus membrane</location>
        <topology evidence="1 10">Single-pass type II membrane protein</topology>
    </subcellularLocation>
</comment>
<evidence type="ECO:0000313" key="11">
    <source>
        <dbReference type="EMBL" id="PVD39608.1"/>
    </source>
</evidence>
<keyword evidence="8 10" id="KW-0333">Golgi apparatus</keyword>
<comment type="similarity">
    <text evidence="2 10">Belongs to the glycosyltransferase 31 family.</text>
</comment>
<feature type="transmembrane region" description="Helical" evidence="10">
    <location>
        <begin position="289"/>
        <end position="310"/>
    </location>
</feature>
<dbReference type="GO" id="GO:0000139">
    <property type="term" value="C:Golgi membrane"/>
    <property type="evidence" value="ECO:0007669"/>
    <property type="project" value="UniProtKB-SubCell"/>
</dbReference>
<comment type="caution">
    <text evidence="11">The sequence shown here is derived from an EMBL/GenBank/DDBJ whole genome shotgun (WGS) entry which is preliminary data.</text>
</comment>
<evidence type="ECO:0000256" key="4">
    <source>
        <dbReference type="ARBA" id="ARBA00022679"/>
    </source>
</evidence>
<evidence type="ECO:0000256" key="1">
    <source>
        <dbReference type="ARBA" id="ARBA00004323"/>
    </source>
</evidence>
<evidence type="ECO:0000256" key="9">
    <source>
        <dbReference type="ARBA" id="ARBA00023136"/>
    </source>
</evidence>
<evidence type="ECO:0000256" key="7">
    <source>
        <dbReference type="ARBA" id="ARBA00022989"/>
    </source>
</evidence>
<keyword evidence="3 10" id="KW-0328">Glycosyltransferase</keyword>
<keyword evidence="6 10" id="KW-0735">Signal-anchor</keyword>
<evidence type="ECO:0000256" key="2">
    <source>
        <dbReference type="ARBA" id="ARBA00008661"/>
    </source>
</evidence>
<accession>A0A2T7Q1Q9</accession>
<dbReference type="EC" id="2.4.1.-" evidence="10"/>
<dbReference type="PANTHER" id="PTHR11214">
    <property type="entry name" value="BETA-1,3-N-ACETYLGLUCOSAMINYLTRANSFERASE"/>
    <property type="match status" value="1"/>
</dbReference>
<evidence type="ECO:0000313" key="12">
    <source>
        <dbReference type="Proteomes" id="UP000245119"/>
    </source>
</evidence>
<dbReference type="Pfam" id="PF01762">
    <property type="entry name" value="Galactosyl_T"/>
    <property type="match status" value="1"/>
</dbReference>
<feature type="non-terminal residue" evidence="11">
    <location>
        <position position="490"/>
    </location>
</feature>
<dbReference type="InterPro" id="IPR002659">
    <property type="entry name" value="Glyco_trans_31"/>
</dbReference>
<dbReference type="GO" id="GO:0006493">
    <property type="term" value="P:protein O-linked glycosylation"/>
    <property type="evidence" value="ECO:0007669"/>
    <property type="project" value="TreeGrafter"/>
</dbReference>
<sequence>MNHVQSHMKDQFRSVRMSSNSGWLVCEQSGGSKVRVGVKEGKSGQAPKNDTYRARVRVCVLARVRHDPSVLLTCKGEGMKEGGEREDEGRVARQRAFLIGARGKLPPLIDREGQRLADSSRVLSLSLTHTLTLAFITRVAQARVQAACVSRRCTYSAGRCLAACSPPSLSLSCNYSGARGGGVSDLQIPRTQVLTSDVLACACAVRRRRDGDGECFVCIVNVCGAPSGAEGYTKLCFSRCEDGSAPDLEAIVEVRELLYTPSLTRIKPSMARAMATALWRKGPRAGRPLHWVAVFLSLTLALVLLTLLSAQGRACSPNRLLDADLRQVEHYFTPKPQDTATLHLSAATHFATLPRPSCVTPRLTFSFSCPPRHMTDTCVTSFVRPGDPPLVVPGRTRRRRRRGSGNVRQEAERHGDVLVVDVSDTYRNLVHKILHGLRWAARHCAAARFVLKADADSFVDVDRLLSLLFDTPTPWPGSGVVLGDILCAEP</sequence>
<protein>
    <recommendedName>
        <fullName evidence="10">Hexosyltransferase</fullName>
        <ecNumber evidence="10">2.4.1.-</ecNumber>
    </recommendedName>
</protein>
<proteinExistence type="inferred from homology"/>
<dbReference type="GO" id="GO:0016758">
    <property type="term" value="F:hexosyltransferase activity"/>
    <property type="evidence" value="ECO:0007669"/>
    <property type="project" value="InterPro"/>
</dbReference>
<evidence type="ECO:0000256" key="3">
    <source>
        <dbReference type="ARBA" id="ARBA00022676"/>
    </source>
</evidence>
<evidence type="ECO:0000256" key="10">
    <source>
        <dbReference type="RuleBase" id="RU363063"/>
    </source>
</evidence>